<feature type="compositionally biased region" description="Polar residues" evidence="1">
    <location>
        <begin position="1"/>
        <end position="11"/>
    </location>
</feature>
<sequence>MKEKMSLQNQNEEIKNEDGSDEEESTPIEFANMDEDESEEENVAEESNNDMLLKTYQRRTRKKFKKLTCFSCCLLCLLLFFLYRWHFMPLCFDQYLIVITYQY</sequence>
<feature type="transmembrane region" description="Helical" evidence="2">
    <location>
        <begin position="67"/>
        <end position="86"/>
    </location>
</feature>
<evidence type="ECO:0000256" key="1">
    <source>
        <dbReference type="SAM" id="MobiDB-lite"/>
    </source>
</evidence>
<keyword evidence="4" id="KW-1185">Reference proteome</keyword>
<accession>A0AAQ3N7U7</accession>
<organism evidence="3 4">
    <name type="scientific">Vigna mungo</name>
    <name type="common">Black gram</name>
    <name type="synonym">Phaseolus mungo</name>
    <dbReference type="NCBI Taxonomy" id="3915"/>
    <lineage>
        <taxon>Eukaryota</taxon>
        <taxon>Viridiplantae</taxon>
        <taxon>Streptophyta</taxon>
        <taxon>Embryophyta</taxon>
        <taxon>Tracheophyta</taxon>
        <taxon>Spermatophyta</taxon>
        <taxon>Magnoliopsida</taxon>
        <taxon>eudicotyledons</taxon>
        <taxon>Gunneridae</taxon>
        <taxon>Pentapetalae</taxon>
        <taxon>rosids</taxon>
        <taxon>fabids</taxon>
        <taxon>Fabales</taxon>
        <taxon>Fabaceae</taxon>
        <taxon>Papilionoideae</taxon>
        <taxon>50 kb inversion clade</taxon>
        <taxon>NPAAA clade</taxon>
        <taxon>indigoferoid/millettioid clade</taxon>
        <taxon>Phaseoleae</taxon>
        <taxon>Vigna</taxon>
    </lineage>
</organism>
<keyword evidence="2" id="KW-0812">Transmembrane</keyword>
<name>A0AAQ3N7U7_VIGMU</name>
<reference evidence="3 4" key="1">
    <citation type="journal article" date="2023" name="Life. Sci Alliance">
        <title>Evolutionary insights into 3D genome organization and epigenetic landscape of Vigna mungo.</title>
        <authorList>
            <person name="Junaid A."/>
            <person name="Singh B."/>
            <person name="Bhatia S."/>
        </authorList>
    </citation>
    <scope>NUCLEOTIDE SEQUENCE [LARGE SCALE GENOMIC DNA]</scope>
    <source>
        <strain evidence="3">Urdbean</strain>
    </source>
</reference>
<evidence type="ECO:0008006" key="5">
    <source>
        <dbReference type="Google" id="ProtNLM"/>
    </source>
</evidence>
<protein>
    <recommendedName>
        <fullName evidence="5">Transmembrane protein</fullName>
    </recommendedName>
</protein>
<dbReference type="AlphaFoldDB" id="A0AAQ3N7U7"/>
<evidence type="ECO:0000313" key="3">
    <source>
        <dbReference type="EMBL" id="WVZ04030.1"/>
    </source>
</evidence>
<keyword evidence="2" id="KW-0472">Membrane</keyword>
<feature type="compositionally biased region" description="Acidic residues" evidence="1">
    <location>
        <begin position="19"/>
        <end position="47"/>
    </location>
</feature>
<dbReference type="EMBL" id="CP144694">
    <property type="protein sequence ID" value="WVZ04030.1"/>
    <property type="molecule type" value="Genomic_DNA"/>
</dbReference>
<dbReference type="Proteomes" id="UP001374535">
    <property type="component" value="Chromosome 7"/>
</dbReference>
<proteinExistence type="predicted"/>
<evidence type="ECO:0000256" key="2">
    <source>
        <dbReference type="SAM" id="Phobius"/>
    </source>
</evidence>
<gene>
    <name evidence="3" type="ORF">V8G54_024836</name>
</gene>
<evidence type="ECO:0000313" key="4">
    <source>
        <dbReference type="Proteomes" id="UP001374535"/>
    </source>
</evidence>
<keyword evidence="2" id="KW-1133">Transmembrane helix</keyword>
<feature type="region of interest" description="Disordered" evidence="1">
    <location>
        <begin position="1"/>
        <end position="47"/>
    </location>
</feature>